<evidence type="ECO:0008006" key="4">
    <source>
        <dbReference type="Google" id="ProtNLM"/>
    </source>
</evidence>
<keyword evidence="1" id="KW-0732">Signal</keyword>
<evidence type="ECO:0000313" key="2">
    <source>
        <dbReference type="EMBL" id="PIL26812.1"/>
    </source>
</evidence>
<dbReference type="AlphaFoldDB" id="A0A2G8RZ68"/>
<dbReference type="EMBL" id="AYKW01000036">
    <property type="protein sequence ID" value="PIL26812.1"/>
    <property type="molecule type" value="Genomic_DNA"/>
</dbReference>
<organism evidence="2 3">
    <name type="scientific">Ganoderma sinense ZZ0214-1</name>
    <dbReference type="NCBI Taxonomy" id="1077348"/>
    <lineage>
        <taxon>Eukaryota</taxon>
        <taxon>Fungi</taxon>
        <taxon>Dikarya</taxon>
        <taxon>Basidiomycota</taxon>
        <taxon>Agaricomycotina</taxon>
        <taxon>Agaricomycetes</taxon>
        <taxon>Polyporales</taxon>
        <taxon>Polyporaceae</taxon>
        <taxon>Ganoderma</taxon>
    </lineage>
</organism>
<reference evidence="2 3" key="1">
    <citation type="journal article" date="2015" name="Sci. Rep.">
        <title>Chromosome-level genome map provides insights into diverse defense mechanisms in the medicinal fungus Ganoderma sinense.</title>
        <authorList>
            <person name="Zhu Y."/>
            <person name="Xu J."/>
            <person name="Sun C."/>
            <person name="Zhou S."/>
            <person name="Xu H."/>
            <person name="Nelson D.R."/>
            <person name="Qian J."/>
            <person name="Song J."/>
            <person name="Luo H."/>
            <person name="Xiang L."/>
            <person name="Li Y."/>
            <person name="Xu Z."/>
            <person name="Ji A."/>
            <person name="Wang L."/>
            <person name="Lu S."/>
            <person name="Hayward A."/>
            <person name="Sun W."/>
            <person name="Li X."/>
            <person name="Schwartz D.C."/>
            <person name="Wang Y."/>
            <person name="Chen S."/>
        </authorList>
    </citation>
    <scope>NUCLEOTIDE SEQUENCE [LARGE SCALE GENOMIC DNA]</scope>
    <source>
        <strain evidence="2 3">ZZ0214-1</strain>
    </source>
</reference>
<gene>
    <name evidence="2" type="ORF">GSI_11073</name>
</gene>
<name>A0A2G8RZ68_9APHY</name>
<evidence type="ECO:0000313" key="3">
    <source>
        <dbReference type="Proteomes" id="UP000230002"/>
    </source>
</evidence>
<protein>
    <recommendedName>
        <fullName evidence="4">Transporter</fullName>
    </recommendedName>
</protein>
<sequence length="332" mass="36832">MGESSSPSLALFCSLTLWVDILSSTMRCPKTGWTANRGFAGGRSRIWPKVSHSESTHTVWRVENAHIAMQLEPTRSELVVDMTRSLREYRRGHRWSNRHKSATLSYGSAPATFLDYASSTAALTDCTKDGASPCRSWPRSSLTIKPDAASIPNVISHRSPSDSKDACRYMCLDKPSAGRRMITHYELAQDKSMVGDGEQDWHPSGSRTERTPIGRHAMRYGIVVQPSFATSCSRSHLNTKDFSLSMLRAPHGLRTASASSSLKIKSCRQTFPSVGHPDAPLSLDAMYQASSMSTLLTLTEAGRTPRDPSKYTPRWRTHRNVISDHRYPVATS</sequence>
<keyword evidence="3" id="KW-1185">Reference proteome</keyword>
<comment type="caution">
    <text evidence="2">The sequence shown here is derived from an EMBL/GenBank/DDBJ whole genome shotgun (WGS) entry which is preliminary data.</text>
</comment>
<feature type="signal peptide" evidence="1">
    <location>
        <begin position="1"/>
        <end position="23"/>
    </location>
</feature>
<accession>A0A2G8RZ68</accession>
<dbReference type="Proteomes" id="UP000230002">
    <property type="component" value="Unassembled WGS sequence"/>
</dbReference>
<proteinExistence type="predicted"/>
<feature type="chain" id="PRO_5013728647" description="Transporter" evidence="1">
    <location>
        <begin position="24"/>
        <end position="332"/>
    </location>
</feature>
<evidence type="ECO:0000256" key="1">
    <source>
        <dbReference type="SAM" id="SignalP"/>
    </source>
</evidence>